<keyword evidence="1" id="KW-0732">Signal</keyword>
<evidence type="ECO:0000313" key="2">
    <source>
        <dbReference type="EMBL" id="MBB4762042.1"/>
    </source>
</evidence>
<dbReference type="RefSeq" id="WP_184992874.1">
    <property type="nucleotide sequence ID" value="NZ_BOMK01000057.1"/>
</dbReference>
<evidence type="ECO:0008006" key="4">
    <source>
        <dbReference type="Google" id="ProtNLM"/>
    </source>
</evidence>
<organism evidence="2 3">
    <name type="scientific">Actinoplanes digitatis</name>
    <dbReference type="NCBI Taxonomy" id="1868"/>
    <lineage>
        <taxon>Bacteria</taxon>
        <taxon>Bacillati</taxon>
        <taxon>Actinomycetota</taxon>
        <taxon>Actinomycetes</taxon>
        <taxon>Micromonosporales</taxon>
        <taxon>Micromonosporaceae</taxon>
        <taxon>Actinoplanes</taxon>
    </lineage>
</organism>
<feature type="signal peptide" evidence="1">
    <location>
        <begin position="1"/>
        <end position="29"/>
    </location>
</feature>
<keyword evidence="3" id="KW-1185">Reference proteome</keyword>
<proteinExistence type="predicted"/>
<feature type="chain" id="PRO_5038646608" description="Lipoprotein" evidence="1">
    <location>
        <begin position="30"/>
        <end position="164"/>
    </location>
</feature>
<dbReference type="Proteomes" id="UP000578112">
    <property type="component" value="Unassembled WGS sequence"/>
</dbReference>
<evidence type="ECO:0000256" key="1">
    <source>
        <dbReference type="SAM" id="SignalP"/>
    </source>
</evidence>
<comment type="caution">
    <text evidence="2">The sequence shown here is derived from an EMBL/GenBank/DDBJ whole genome shotgun (WGS) entry which is preliminary data.</text>
</comment>
<name>A0A7W7HWI0_9ACTN</name>
<gene>
    <name evidence="2" type="ORF">BJ971_002598</name>
</gene>
<reference evidence="2 3" key="1">
    <citation type="submission" date="2020-08" db="EMBL/GenBank/DDBJ databases">
        <title>Sequencing the genomes of 1000 actinobacteria strains.</title>
        <authorList>
            <person name="Klenk H.-P."/>
        </authorList>
    </citation>
    <scope>NUCLEOTIDE SEQUENCE [LARGE SCALE GENOMIC DNA]</scope>
    <source>
        <strain evidence="2 3">DSM 43149</strain>
    </source>
</reference>
<dbReference type="EMBL" id="JACHNH010000001">
    <property type="protein sequence ID" value="MBB4762042.1"/>
    <property type="molecule type" value="Genomic_DNA"/>
</dbReference>
<sequence>MRRAVQALVIGGVLLPAAACGIATGPTTAAPVGAPAATSAAAPAADGSIRSSCEALGQVYGKNLAPFAEALTDLVAARQKAGSDKEPRAEVRRSLTEFASAIRAATSASTDPQLRADGERTAEQIQAKADDAGFVGAVKTSEDVNTVLGPTLKQWLSPVAQHCS</sequence>
<accession>A0A7W7HWI0</accession>
<evidence type="ECO:0000313" key="3">
    <source>
        <dbReference type="Proteomes" id="UP000578112"/>
    </source>
</evidence>
<dbReference type="AlphaFoldDB" id="A0A7W7HWI0"/>
<protein>
    <recommendedName>
        <fullName evidence="4">Lipoprotein</fullName>
    </recommendedName>
</protein>